<evidence type="ECO:0000313" key="2">
    <source>
        <dbReference type="EMBL" id="BAC34429.1"/>
    </source>
</evidence>
<protein>
    <submittedName>
        <fullName evidence="2">Uncharacterized protein</fullName>
    </submittedName>
</protein>
<accession>Q8BQF9</accession>
<reference evidence="2" key="2">
    <citation type="journal article" date="2000" name="Genome Res.">
        <title>Normalization and subtraction of cap-trapper-selected cDNAs to prepare full-length cDNA libraries for rapid discovery of new genes.</title>
        <authorList>
            <person name="Carninci P."/>
            <person name="Shibata Y."/>
            <person name="Hayatsu N."/>
            <person name="Sugahara Y."/>
            <person name="Shibata K."/>
            <person name="Itoh M."/>
            <person name="Konno H."/>
            <person name="Okazaki Y."/>
            <person name="Muramatsu M."/>
            <person name="Hayashizaki Y."/>
        </authorList>
    </citation>
    <scope>NUCLEOTIDE SEQUENCE</scope>
    <source>
        <strain evidence="2">C57BL/6J</strain>
        <tissue evidence="2">Whole body</tissue>
    </source>
</reference>
<dbReference type="EMBL" id="AK050836">
    <property type="protein sequence ID" value="BAC34429.1"/>
    <property type="molecule type" value="mRNA"/>
</dbReference>
<organism evidence="2">
    <name type="scientific">Mus musculus</name>
    <name type="common">Mouse</name>
    <dbReference type="NCBI Taxonomy" id="10090"/>
    <lineage>
        <taxon>Eukaryota</taxon>
        <taxon>Metazoa</taxon>
        <taxon>Chordata</taxon>
        <taxon>Craniata</taxon>
        <taxon>Vertebrata</taxon>
        <taxon>Euteleostomi</taxon>
        <taxon>Mammalia</taxon>
        <taxon>Eutheria</taxon>
        <taxon>Euarchontoglires</taxon>
        <taxon>Glires</taxon>
        <taxon>Rodentia</taxon>
        <taxon>Myomorpha</taxon>
        <taxon>Muroidea</taxon>
        <taxon>Muridae</taxon>
        <taxon>Murinae</taxon>
        <taxon>Mus</taxon>
        <taxon>Mus</taxon>
    </lineage>
</organism>
<reference evidence="2" key="6">
    <citation type="journal article" date="2002" name="Nature">
        <title>Analysis of the mouse transcriptome based on functional annotation of 60,770 full-length cDNAs.</title>
        <authorList>
            <consortium name="The FANTOM Consortium and the RIKEN Genome Exploration Research Group Phase I and II Team"/>
        </authorList>
    </citation>
    <scope>NUCLEOTIDE SEQUENCE</scope>
    <source>
        <strain evidence="2">C57BL/6J</strain>
        <tissue evidence="2">Whole body</tissue>
    </source>
</reference>
<reference evidence="2" key="7">
    <citation type="journal article" date="2005" name="Science">
        <title>The Transcriptional Landscape of the Mammalian Genome.</title>
        <authorList>
            <consortium name="The FANTOM Consortium"/>
            <consortium name="Riken Genome Exploration Research Group and Genome Science Group (Genome Network Project Core Group)"/>
        </authorList>
    </citation>
    <scope>NUCLEOTIDE SEQUENCE</scope>
    <source>
        <strain evidence="2">C57BL/6J</strain>
        <tissue evidence="2">Whole body</tissue>
    </source>
</reference>
<evidence type="ECO:0000313" key="3">
    <source>
        <dbReference type="MGI" id="MGI:3590645"/>
    </source>
</evidence>
<feature type="region of interest" description="Disordered" evidence="1">
    <location>
        <begin position="35"/>
        <end position="118"/>
    </location>
</feature>
<name>Q8BQF9_MOUSE</name>
<dbReference type="AGR" id="MGI:3590645"/>
<proteinExistence type="evidence at transcript level"/>
<evidence type="ECO:0000256" key="1">
    <source>
        <dbReference type="SAM" id="MobiDB-lite"/>
    </source>
</evidence>
<reference evidence="2" key="1">
    <citation type="journal article" date="1999" name="Methods Enzymol.">
        <title>High-efficiency full-length cDNA cloning.</title>
        <authorList>
            <person name="Carninci P."/>
            <person name="Hayashizaki Y."/>
        </authorList>
    </citation>
    <scope>NUCLEOTIDE SEQUENCE</scope>
    <source>
        <strain evidence="2">C57BL/6J</strain>
        <tissue evidence="2">Whole body</tissue>
    </source>
</reference>
<reference evidence="2" key="8">
    <citation type="journal article" date="2005" name="Science">
        <title>Antisense Transcription in the Mammalian Transcriptome.</title>
        <authorList>
            <consortium name="RIKEN Genome Exploration Research Group and Genome Science Group (Genome Network Project Core Group) and the FANTOM Consortium"/>
        </authorList>
    </citation>
    <scope>NUCLEOTIDE SEQUENCE</scope>
    <source>
        <strain evidence="2">C57BL/6J</strain>
        <tissue evidence="2">Whole body</tissue>
    </source>
</reference>
<sequence>GPGLTERAQEAVGLAHHIPVQSPLSGLQTPPLLRGEVHGHVHELQGPWPPAPFPSRSSLSDCPQEKRSRRWRHRTCSPALPRGPGDLEAPSGRPGGNLNRLPEGPGGPTQTVIQGTPAGTWVRGTGRCLRGRWRRCSCTTAA</sequence>
<gene>
    <name evidence="3" type="primary">B130055M24Rik</name>
    <name evidence="3" type="synonym">Zfp689</name>
</gene>
<dbReference type="AlphaFoldDB" id="Q8BQF9"/>
<reference evidence="2" key="4">
    <citation type="journal article" date="2001" name="Nature">
        <title>Functional annotation of a full-length mouse cDNA collection.</title>
        <authorList>
            <consortium name="The RIKEN Genome Exploration Research Group Phase II Team and the FANTOM Consortium"/>
        </authorList>
    </citation>
    <scope>NUCLEOTIDE SEQUENCE</scope>
    <source>
        <strain evidence="2">C57BL/6J</strain>
        <tissue evidence="2">Whole body</tissue>
    </source>
</reference>
<feature type="non-terminal residue" evidence="2">
    <location>
        <position position="1"/>
    </location>
</feature>
<reference evidence="2" key="3">
    <citation type="journal article" date="2000" name="Genome Res.">
        <title>RIKEN integrated sequence analysis (RISA) system--384-format sequencing pipeline with 384 multicapillary sequencer.</title>
        <authorList>
            <person name="Shibata K."/>
            <person name="Itoh M."/>
            <person name="Aizawa K."/>
            <person name="Nagaoka S."/>
            <person name="Sasaki N."/>
            <person name="Carninci P."/>
            <person name="Konno H."/>
            <person name="Akiyama J."/>
            <person name="Nishi K."/>
            <person name="Kitsunai T."/>
            <person name="Tashiro H."/>
            <person name="Itoh M."/>
            <person name="Sumi N."/>
            <person name="Ishii Y."/>
            <person name="Nakamura S."/>
            <person name="Hazama M."/>
            <person name="Nishine T."/>
            <person name="Harada A."/>
            <person name="Yamamoto R."/>
            <person name="Matsumoto H."/>
            <person name="Sakaguchi S."/>
            <person name="Ikegami T."/>
            <person name="Kashiwagi K."/>
            <person name="Fujiwake S."/>
            <person name="Inoue K."/>
            <person name="Togawa Y."/>
            <person name="Izawa M."/>
            <person name="Ohara E."/>
            <person name="Watahiki M."/>
            <person name="Yoneda Y."/>
            <person name="Ishikawa T."/>
            <person name="Ozawa K."/>
            <person name="Tanaka T."/>
            <person name="Matsuura S."/>
            <person name="Kawai J."/>
            <person name="Okazaki Y."/>
            <person name="Muramatsu M."/>
            <person name="Inoue Y."/>
            <person name="Kira A."/>
            <person name="Hayashizaki Y."/>
        </authorList>
    </citation>
    <scope>NUCLEOTIDE SEQUENCE</scope>
    <source>
        <strain evidence="2">C57BL/6J</strain>
        <tissue evidence="2">Whole body</tissue>
    </source>
</reference>
<dbReference type="MGI" id="MGI:3590645">
    <property type="gene designation" value="B130055M24Rik"/>
</dbReference>
<reference evidence="2" key="5">
    <citation type="submission" date="2001-07" db="EMBL/GenBank/DDBJ databases">
        <authorList>
            <person name="Adachi J."/>
            <person name="Aizawa K."/>
            <person name="Akimura T."/>
            <person name="Arakawa T."/>
            <person name="Bono H."/>
            <person name="Carninci P."/>
            <person name="Fukuda S."/>
            <person name="Furuno M."/>
            <person name="Hanagaki T."/>
            <person name="Hara A."/>
            <person name="Hashizume W."/>
            <person name="Hayashida K."/>
            <person name="Hayatsu N."/>
            <person name="Hiramoto K."/>
            <person name="Hiraoka T."/>
            <person name="Hirozane T."/>
            <person name="Hori F."/>
            <person name="Imotani K."/>
            <person name="Ishii Y."/>
            <person name="Itoh M."/>
            <person name="Kagawa I."/>
            <person name="Kasukawa T."/>
            <person name="Katoh H."/>
            <person name="Kawai J."/>
            <person name="Kojima Y."/>
            <person name="Kondo S."/>
            <person name="Konno H."/>
            <person name="Kouda M."/>
            <person name="Koya S."/>
            <person name="Kurihara C."/>
            <person name="Matsuyama T."/>
            <person name="Miyazaki A."/>
            <person name="Murata M."/>
            <person name="Nakamura M."/>
            <person name="Nishi K."/>
            <person name="Nomura K."/>
            <person name="Numazaki R."/>
            <person name="Ohno M."/>
            <person name="Ohsato N."/>
            <person name="Okazaki Y."/>
            <person name="Saito R."/>
            <person name="Saitoh H."/>
            <person name="Sakai C."/>
            <person name="Sakai K."/>
            <person name="Sakazume N."/>
            <person name="Sano H."/>
            <person name="Sasaki D."/>
            <person name="Shibata K."/>
            <person name="Shinagawa A."/>
            <person name="Shiraki T."/>
            <person name="Sogabe Y."/>
            <person name="Tagami M."/>
            <person name="Tagawa A."/>
            <person name="Takahashi F."/>
            <person name="Takaku-Akahira S."/>
            <person name="Takeda Y."/>
            <person name="Tanaka T."/>
            <person name="Tomaru A."/>
            <person name="Toya T."/>
            <person name="Yasunishi A."/>
            <person name="Muramatsu M."/>
            <person name="Hayashizaki Y."/>
        </authorList>
    </citation>
    <scope>NUCLEOTIDE SEQUENCE</scope>
    <source>
        <strain evidence="2">C57BL/6J</strain>
        <tissue evidence="2">Whole body</tissue>
    </source>
</reference>